<dbReference type="GO" id="GO:0004000">
    <property type="term" value="F:adenosine deaminase activity"/>
    <property type="evidence" value="ECO:0007669"/>
    <property type="project" value="InterPro"/>
</dbReference>
<keyword evidence="11" id="KW-1133">Transmembrane helix</keyword>
<dbReference type="InterPro" id="IPR001365">
    <property type="entry name" value="A_deaminase_dom"/>
</dbReference>
<comment type="similarity">
    <text evidence="3">Belongs to the metallo-dependent hydrolases superfamily. Adenosine and AMP deaminases family. ADGF subfamily.</text>
</comment>
<keyword evidence="7" id="KW-0479">Metal-binding</keyword>
<evidence type="ECO:0000256" key="4">
    <source>
        <dbReference type="ARBA" id="ARBA00012784"/>
    </source>
</evidence>
<organism evidence="15 16">
    <name type="scientific">Glossina palpalis gambiensis</name>
    <dbReference type="NCBI Taxonomy" id="67801"/>
    <lineage>
        <taxon>Eukaryota</taxon>
        <taxon>Metazoa</taxon>
        <taxon>Ecdysozoa</taxon>
        <taxon>Arthropoda</taxon>
        <taxon>Hexapoda</taxon>
        <taxon>Insecta</taxon>
        <taxon>Pterygota</taxon>
        <taxon>Neoptera</taxon>
        <taxon>Endopterygota</taxon>
        <taxon>Diptera</taxon>
        <taxon>Brachycera</taxon>
        <taxon>Muscomorpha</taxon>
        <taxon>Hippoboscoidea</taxon>
        <taxon>Glossinidae</taxon>
        <taxon>Glossina</taxon>
    </lineage>
</organism>
<dbReference type="PANTHER" id="PTHR11409:SF39">
    <property type="entry name" value="ADENOSINE DEAMINASE 2"/>
    <property type="match status" value="1"/>
</dbReference>
<dbReference type="InterPro" id="IPR013659">
    <property type="entry name" value="A_deaminase_N"/>
</dbReference>
<evidence type="ECO:0000256" key="9">
    <source>
        <dbReference type="ARBA" id="ARBA00022801"/>
    </source>
</evidence>
<reference evidence="15" key="2">
    <citation type="submission" date="2020-05" db="UniProtKB">
        <authorList>
            <consortium name="EnsemblMetazoa"/>
        </authorList>
    </citation>
    <scope>IDENTIFICATION</scope>
    <source>
        <strain evidence="15">IAEA</strain>
    </source>
</reference>
<evidence type="ECO:0000256" key="6">
    <source>
        <dbReference type="ARBA" id="ARBA00022525"/>
    </source>
</evidence>
<dbReference type="EC" id="3.5.4.4" evidence="4"/>
<evidence type="ECO:0000256" key="10">
    <source>
        <dbReference type="ARBA" id="ARBA00047764"/>
    </source>
</evidence>
<keyword evidence="9" id="KW-0378">Hydrolase</keyword>
<comment type="subcellular location">
    <subcellularLocation>
        <location evidence="2">Secreted</location>
    </subcellularLocation>
</comment>
<dbReference type="GO" id="GO:0005615">
    <property type="term" value="C:extracellular space"/>
    <property type="evidence" value="ECO:0007669"/>
    <property type="project" value="InterPro"/>
</dbReference>
<dbReference type="InterPro" id="IPR006331">
    <property type="entry name" value="ADGF"/>
</dbReference>
<dbReference type="Pfam" id="PF08451">
    <property type="entry name" value="A_deaminase_N"/>
    <property type="match status" value="1"/>
</dbReference>
<dbReference type="Proteomes" id="UP000092460">
    <property type="component" value="Unassembled WGS sequence"/>
</dbReference>
<evidence type="ECO:0000256" key="3">
    <source>
        <dbReference type="ARBA" id="ARBA00006083"/>
    </source>
</evidence>
<dbReference type="PANTHER" id="PTHR11409">
    <property type="entry name" value="ADENOSINE DEAMINASE"/>
    <property type="match status" value="1"/>
</dbReference>
<dbReference type="EnsemblMetazoa" id="GPPI042635-RA">
    <property type="protein sequence ID" value="GPPI042635-PA"/>
    <property type="gene ID" value="GPPI042635"/>
</dbReference>
<feature type="domain" description="Adenosine deaminase" evidence="13">
    <location>
        <begin position="187"/>
        <end position="473"/>
    </location>
</feature>
<protein>
    <recommendedName>
        <fullName evidence="5">Adenosine deaminase</fullName>
        <ecNumber evidence="4">3.5.4.4</ecNumber>
    </recommendedName>
</protein>
<dbReference type="STRING" id="67801.A0A1B0BWF2"/>
<keyword evidence="16" id="KW-1185">Reference proteome</keyword>
<dbReference type="SUPFAM" id="SSF51556">
    <property type="entry name" value="Metallo-dependent hydrolases"/>
    <property type="match status" value="1"/>
</dbReference>
<dbReference type="GO" id="GO:0006154">
    <property type="term" value="P:adenosine catabolic process"/>
    <property type="evidence" value="ECO:0007669"/>
    <property type="project" value="InterPro"/>
</dbReference>
<proteinExistence type="inferred from homology"/>
<dbReference type="FunFam" id="3.20.20.140:FF:000017">
    <property type="entry name" value="Adenosine deaminase 2"/>
    <property type="match status" value="1"/>
</dbReference>
<keyword evidence="6" id="KW-0964">Secreted</keyword>
<dbReference type="InterPro" id="IPR032466">
    <property type="entry name" value="Metal_Hydrolase"/>
</dbReference>
<evidence type="ECO:0000256" key="8">
    <source>
        <dbReference type="ARBA" id="ARBA00022729"/>
    </source>
</evidence>
<keyword evidence="11" id="KW-0472">Membrane</keyword>
<feature type="domain" description="Adenosine/AMP deaminase N-terminal" evidence="14">
    <location>
        <begin position="28"/>
        <end position="88"/>
    </location>
</feature>
<evidence type="ECO:0000256" key="12">
    <source>
        <dbReference type="SAM" id="SignalP"/>
    </source>
</evidence>
<dbReference type="Pfam" id="PF00962">
    <property type="entry name" value="A_deaminase"/>
    <property type="match status" value="1"/>
</dbReference>
<dbReference type="NCBIfam" id="TIGR01431">
    <property type="entry name" value="adm_rel"/>
    <property type="match status" value="1"/>
</dbReference>
<evidence type="ECO:0000256" key="1">
    <source>
        <dbReference type="ARBA" id="ARBA00001947"/>
    </source>
</evidence>
<dbReference type="InterPro" id="IPR006330">
    <property type="entry name" value="Ado/ade_deaminase"/>
</dbReference>
<feature type="chain" id="PRO_5008405195" description="Adenosine deaminase" evidence="12">
    <location>
        <begin position="19"/>
        <end position="529"/>
    </location>
</feature>
<dbReference type="VEuPathDB" id="VectorBase:GPPI042635"/>
<accession>A0A1B0BWF2</accession>
<reference evidence="16" key="1">
    <citation type="submission" date="2015-01" db="EMBL/GenBank/DDBJ databases">
        <authorList>
            <person name="Aksoy S."/>
            <person name="Warren W."/>
            <person name="Wilson R.K."/>
        </authorList>
    </citation>
    <scope>NUCLEOTIDE SEQUENCE [LARGE SCALE GENOMIC DNA]</scope>
    <source>
        <strain evidence="16">IAEA</strain>
    </source>
</reference>
<feature type="signal peptide" evidence="12">
    <location>
        <begin position="1"/>
        <end position="18"/>
    </location>
</feature>
<evidence type="ECO:0000256" key="11">
    <source>
        <dbReference type="SAM" id="Phobius"/>
    </source>
</evidence>
<dbReference type="GO" id="GO:0046103">
    <property type="term" value="P:inosine biosynthetic process"/>
    <property type="evidence" value="ECO:0007669"/>
    <property type="project" value="TreeGrafter"/>
</dbReference>
<comment type="cofactor">
    <cofactor evidence="1">
        <name>Zn(2+)</name>
        <dbReference type="ChEBI" id="CHEBI:29105"/>
    </cofactor>
</comment>
<dbReference type="EMBL" id="JXJN01021751">
    <property type="status" value="NOT_ANNOTATED_CDS"/>
    <property type="molecule type" value="Genomic_DNA"/>
</dbReference>
<dbReference type="CDD" id="cd01321">
    <property type="entry name" value="ADGF"/>
    <property type="match status" value="1"/>
</dbReference>
<sequence>MLGVKFIIILALFGAITSAPDQEYLGTRHSFGGKLELTEEEKEVNRIFMKHKNNELSLAFNDTSQNAPAMHFFKAKGVIENSMVFKFLKKMPKGGALHLHALASVSPEWIIKNITYLSGLKKCINQANAPVLTFRPNAEPHKCKSDFTDVNDERKSQNAEEYDKNLAAAFNLFTPTPEKDYPTINKVWGRFVQMFFGLWDAVHYLPAAKAFYWRLLEELYEDNVMYAELRVELFRLYTENGRLDREQSILQLWEVTEQFKKEHPDFLGVRLIYTVLRGSKPDELQEYYSRLKNYTTRQPDKLVGFDMVGPEDSDPRLLSFADNLIELSDKTKFFFHAGETNSYGDTDLNLVDAILLNTTRIGLGYALPKHPLLMKIIKEKDIPVEVCPISNQVLHLVSDLRNHPGAILLANNIPMVISNDAPAFWGVQGLSYDYYYAIMSLASNKDGLRTLKQLVLNSIKYSSLPEEEKKTAEKNLEKQWNQFIDNMLKDTEFNISKFLVHPYVLLCICLLIIVITAHSPPKVRYDNES</sequence>
<comment type="catalytic activity">
    <reaction evidence="10">
        <text>adenosine + H2O + H(+) = inosine + NH4(+)</text>
        <dbReference type="Rhea" id="RHEA:24408"/>
        <dbReference type="ChEBI" id="CHEBI:15377"/>
        <dbReference type="ChEBI" id="CHEBI:15378"/>
        <dbReference type="ChEBI" id="CHEBI:16335"/>
        <dbReference type="ChEBI" id="CHEBI:17596"/>
        <dbReference type="ChEBI" id="CHEBI:28938"/>
        <dbReference type="EC" id="3.5.4.4"/>
    </reaction>
</comment>
<evidence type="ECO:0000259" key="14">
    <source>
        <dbReference type="Pfam" id="PF08451"/>
    </source>
</evidence>
<evidence type="ECO:0000259" key="13">
    <source>
        <dbReference type="Pfam" id="PF00962"/>
    </source>
</evidence>
<name>A0A1B0BWF2_9MUSC</name>
<evidence type="ECO:0000313" key="16">
    <source>
        <dbReference type="Proteomes" id="UP000092460"/>
    </source>
</evidence>
<dbReference type="GO" id="GO:0046872">
    <property type="term" value="F:metal ion binding"/>
    <property type="evidence" value="ECO:0007669"/>
    <property type="project" value="UniProtKB-KW"/>
</dbReference>
<dbReference type="AlphaFoldDB" id="A0A1B0BWF2"/>
<evidence type="ECO:0000256" key="2">
    <source>
        <dbReference type="ARBA" id="ARBA00004613"/>
    </source>
</evidence>
<evidence type="ECO:0000256" key="7">
    <source>
        <dbReference type="ARBA" id="ARBA00022723"/>
    </source>
</evidence>
<feature type="transmembrane region" description="Helical" evidence="11">
    <location>
        <begin position="498"/>
        <end position="517"/>
    </location>
</feature>
<evidence type="ECO:0000313" key="15">
    <source>
        <dbReference type="EnsemblMetazoa" id="GPPI042635-PA"/>
    </source>
</evidence>
<evidence type="ECO:0000256" key="5">
    <source>
        <dbReference type="ARBA" id="ARBA00018099"/>
    </source>
</evidence>
<keyword evidence="8 12" id="KW-0732">Signal</keyword>
<dbReference type="Gene3D" id="3.20.20.140">
    <property type="entry name" value="Metal-dependent hydrolases"/>
    <property type="match status" value="1"/>
</dbReference>
<keyword evidence="11" id="KW-0812">Transmembrane</keyword>